<dbReference type="Pfam" id="PF03133">
    <property type="entry name" value="TTL"/>
    <property type="match status" value="1"/>
</dbReference>
<evidence type="ECO:0000256" key="3">
    <source>
        <dbReference type="ARBA" id="ARBA00022840"/>
    </source>
</evidence>
<dbReference type="GO" id="GO:0015631">
    <property type="term" value="F:tubulin binding"/>
    <property type="evidence" value="ECO:0007669"/>
    <property type="project" value="TreeGrafter"/>
</dbReference>
<sequence>EPDFAGYINSGGFVKPKLQCRYYISPENPQSIVDVLEPVLSDLNWTCSVDDEVGRDENLAPVTDYMGMPVARMKKMQDGRMEIDKPSLRVAPIFIWEAARKMVDHGPTLKYRGLVNRLDGITMFTKVGMLELIRERCIERDMPINFPPPWYPLAFVLPDDLEVWKKHAAAHPHKKWIYKPNGEAMGRGIILVDKITDVDSKERPFRTRCKNVEVFDPNEPPLAERDFAKYGVIQEYMVNPLLLENRKFAVRVYMLVARTKPFLSFHYNFGYIKRCGEFYDENKFQREDLFRHITNQEFQKKQDDFTTSDAAQLMSIESLDQYLREEYGIPAFRLNFWQQA</sequence>
<dbReference type="Proteomes" id="UP000626109">
    <property type="component" value="Unassembled WGS sequence"/>
</dbReference>
<evidence type="ECO:0000313" key="5">
    <source>
        <dbReference type="Proteomes" id="UP000626109"/>
    </source>
</evidence>
<evidence type="ECO:0008006" key="6">
    <source>
        <dbReference type="Google" id="ProtNLM"/>
    </source>
</evidence>
<proteinExistence type="predicted"/>
<dbReference type="AlphaFoldDB" id="A0A813IJ42"/>
<dbReference type="InterPro" id="IPR004344">
    <property type="entry name" value="TTL/TTLL_fam"/>
</dbReference>
<feature type="non-terminal residue" evidence="4">
    <location>
        <position position="340"/>
    </location>
</feature>
<name>A0A813IJ42_POLGL</name>
<protein>
    <recommendedName>
        <fullName evidence="6">Tubulin--tyrosine ligase-like protein 9</fullName>
    </recommendedName>
</protein>
<dbReference type="GO" id="GO:0005524">
    <property type="term" value="F:ATP binding"/>
    <property type="evidence" value="ECO:0007669"/>
    <property type="project" value="UniProtKB-KW"/>
</dbReference>
<gene>
    <name evidence="4" type="ORF">PGLA2088_LOCUS9049</name>
</gene>
<dbReference type="SUPFAM" id="SSF56059">
    <property type="entry name" value="Glutathione synthetase ATP-binding domain-like"/>
    <property type="match status" value="1"/>
</dbReference>
<dbReference type="PANTHER" id="PTHR12241">
    <property type="entry name" value="TUBULIN POLYGLUTAMYLASE"/>
    <property type="match status" value="1"/>
</dbReference>
<dbReference type="GO" id="GO:0000226">
    <property type="term" value="P:microtubule cytoskeleton organization"/>
    <property type="evidence" value="ECO:0007669"/>
    <property type="project" value="TreeGrafter"/>
</dbReference>
<dbReference type="GO" id="GO:0036064">
    <property type="term" value="C:ciliary basal body"/>
    <property type="evidence" value="ECO:0007669"/>
    <property type="project" value="TreeGrafter"/>
</dbReference>
<evidence type="ECO:0000313" key="4">
    <source>
        <dbReference type="EMBL" id="CAE8651393.1"/>
    </source>
</evidence>
<organism evidence="4 5">
    <name type="scientific">Polarella glacialis</name>
    <name type="common">Dinoflagellate</name>
    <dbReference type="NCBI Taxonomy" id="89957"/>
    <lineage>
        <taxon>Eukaryota</taxon>
        <taxon>Sar</taxon>
        <taxon>Alveolata</taxon>
        <taxon>Dinophyceae</taxon>
        <taxon>Suessiales</taxon>
        <taxon>Suessiaceae</taxon>
        <taxon>Polarella</taxon>
    </lineage>
</organism>
<accession>A0A813IJ42</accession>
<comment type="caution">
    <text evidence="4">The sequence shown here is derived from an EMBL/GenBank/DDBJ whole genome shotgun (WGS) entry which is preliminary data.</text>
</comment>
<evidence type="ECO:0000256" key="2">
    <source>
        <dbReference type="ARBA" id="ARBA00022741"/>
    </source>
</evidence>
<keyword evidence="3" id="KW-0067">ATP-binding</keyword>
<keyword evidence="2" id="KW-0547">Nucleotide-binding</keyword>
<dbReference type="GO" id="GO:0070740">
    <property type="term" value="F:tubulin-glutamic acid ligase activity"/>
    <property type="evidence" value="ECO:0007669"/>
    <property type="project" value="TreeGrafter"/>
</dbReference>
<keyword evidence="1" id="KW-0436">Ligase</keyword>
<dbReference type="Gene3D" id="3.30.470.20">
    <property type="entry name" value="ATP-grasp fold, B domain"/>
    <property type="match status" value="1"/>
</dbReference>
<dbReference type="EMBL" id="CAJNNW010009880">
    <property type="protein sequence ID" value="CAE8651393.1"/>
    <property type="molecule type" value="Genomic_DNA"/>
</dbReference>
<evidence type="ECO:0000256" key="1">
    <source>
        <dbReference type="ARBA" id="ARBA00022598"/>
    </source>
</evidence>
<reference evidence="4" key="1">
    <citation type="submission" date="2021-02" db="EMBL/GenBank/DDBJ databases">
        <authorList>
            <person name="Dougan E. K."/>
            <person name="Rhodes N."/>
            <person name="Thang M."/>
            <person name="Chan C."/>
        </authorList>
    </citation>
    <scope>NUCLEOTIDE SEQUENCE</scope>
</reference>
<dbReference type="PROSITE" id="PS51221">
    <property type="entry name" value="TTL"/>
    <property type="match status" value="1"/>
</dbReference>